<dbReference type="OMA" id="RLNFFMW"/>
<dbReference type="Proteomes" id="UP000054937">
    <property type="component" value="Unassembled WGS sequence"/>
</dbReference>
<comment type="similarity">
    <text evidence="1">Belongs to the synaptobrevin family.</text>
</comment>
<evidence type="ECO:0000313" key="8">
    <source>
        <dbReference type="EMBL" id="KRX06646.1"/>
    </source>
</evidence>
<dbReference type="PANTHER" id="PTHR21136">
    <property type="entry name" value="SNARE PROTEINS"/>
    <property type="match status" value="1"/>
</dbReference>
<dbReference type="Gene3D" id="1.20.5.110">
    <property type="match status" value="1"/>
</dbReference>
<comment type="caution">
    <text evidence="8">The sequence shown here is derived from an EMBL/GenBank/DDBJ whole genome shotgun (WGS) entry which is preliminary data.</text>
</comment>
<dbReference type="SUPFAM" id="SSF64356">
    <property type="entry name" value="SNARE-like"/>
    <property type="match status" value="1"/>
</dbReference>
<dbReference type="InParanoid" id="A0A0V0QWR2"/>
<proteinExistence type="inferred from homology"/>
<dbReference type="PANTHER" id="PTHR21136:SF168">
    <property type="entry name" value="VESICLE-ASSOCIATED MEMBRANE PROTEIN 9"/>
    <property type="match status" value="1"/>
</dbReference>
<dbReference type="AlphaFoldDB" id="A0A0V0QWR2"/>
<feature type="domain" description="V-SNARE coiled-coil homology" evidence="7">
    <location>
        <begin position="124"/>
        <end position="184"/>
    </location>
</feature>
<keyword evidence="5" id="KW-1133">Transmembrane helix</keyword>
<evidence type="ECO:0000256" key="3">
    <source>
        <dbReference type="ARBA" id="ARBA00046280"/>
    </source>
</evidence>
<sequence length="215" mass="24922">MSIIYSAIYRRKKTVLVDCNLSEGSLFLTDMPTIIQSIQPYEREQISAGQYKYLAQQYGDYQFICMCDINFSQGVGFKFLEKINQLFLDQIDEDQRENAVDYGLNSAFKNQMKTQMLYFKGQDKVGAANNEVEKLKDILQKNIKDILGREQRIDIVLGQAQNLQNGAKTLEKNTNKVKWHHRLQNWKGILIAIFAVLFFGWLISSLICGFKYDQC</sequence>
<dbReference type="Gene3D" id="3.30.450.50">
    <property type="entry name" value="Longin domain"/>
    <property type="match status" value="1"/>
</dbReference>
<keyword evidence="5" id="KW-0812">Transmembrane</keyword>
<dbReference type="EMBL" id="LDAU01000094">
    <property type="protein sequence ID" value="KRX06646.1"/>
    <property type="molecule type" value="Genomic_DNA"/>
</dbReference>
<evidence type="ECO:0000256" key="4">
    <source>
        <dbReference type="PROSITE-ProRule" id="PRU00290"/>
    </source>
</evidence>
<evidence type="ECO:0000256" key="5">
    <source>
        <dbReference type="SAM" id="Phobius"/>
    </source>
</evidence>
<dbReference type="PROSITE" id="PS50892">
    <property type="entry name" value="V_SNARE"/>
    <property type="match status" value="1"/>
</dbReference>
<dbReference type="InterPro" id="IPR010908">
    <property type="entry name" value="Longin_dom"/>
</dbReference>
<keyword evidence="2 5" id="KW-0472">Membrane</keyword>
<feature type="transmembrane region" description="Helical" evidence="5">
    <location>
        <begin position="188"/>
        <end position="212"/>
    </location>
</feature>
<evidence type="ECO:0000256" key="1">
    <source>
        <dbReference type="ARBA" id="ARBA00008025"/>
    </source>
</evidence>
<dbReference type="OrthoDB" id="312685at2759"/>
<dbReference type="Pfam" id="PF00957">
    <property type="entry name" value="Synaptobrevin"/>
    <property type="match status" value="1"/>
</dbReference>
<dbReference type="Pfam" id="PF13774">
    <property type="entry name" value="Longin"/>
    <property type="match status" value="1"/>
</dbReference>
<dbReference type="CDD" id="cd15843">
    <property type="entry name" value="R-SNARE"/>
    <property type="match status" value="1"/>
</dbReference>
<reference evidence="8 9" key="1">
    <citation type="journal article" date="2015" name="Sci. Rep.">
        <title>Genome of the facultative scuticociliatosis pathogen Pseudocohnilembus persalinus provides insight into its virulence through horizontal gene transfer.</title>
        <authorList>
            <person name="Xiong J."/>
            <person name="Wang G."/>
            <person name="Cheng J."/>
            <person name="Tian M."/>
            <person name="Pan X."/>
            <person name="Warren A."/>
            <person name="Jiang C."/>
            <person name="Yuan D."/>
            <person name="Miao W."/>
        </authorList>
    </citation>
    <scope>NUCLEOTIDE SEQUENCE [LARGE SCALE GENOMIC DNA]</scope>
    <source>
        <strain evidence="8">36N120E</strain>
    </source>
</reference>
<evidence type="ECO:0000256" key="2">
    <source>
        <dbReference type="ARBA" id="ARBA00023136"/>
    </source>
</evidence>
<dbReference type="InterPro" id="IPR011012">
    <property type="entry name" value="Longin-like_dom_sf"/>
</dbReference>
<gene>
    <name evidence="8" type="ORF">PPERSA_13125</name>
</gene>
<dbReference type="SUPFAM" id="SSF58038">
    <property type="entry name" value="SNARE fusion complex"/>
    <property type="match status" value="1"/>
</dbReference>
<dbReference type="InterPro" id="IPR042855">
    <property type="entry name" value="V_SNARE_CC"/>
</dbReference>
<dbReference type="CDD" id="cd14824">
    <property type="entry name" value="Longin"/>
    <property type="match status" value="1"/>
</dbReference>
<organism evidence="8 9">
    <name type="scientific">Pseudocohnilembus persalinus</name>
    <name type="common">Ciliate</name>
    <dbReference type="NCBI Taxonomy" id="266149"/>
    <lineage>
        <taxon>Eukaryota</taxon>
        <taxon>Sar</taxon>
        <taxon>Alveolata</taxon>
        <taxon>Ciliophora</taxon>
        <taxon>Intramacronucleata</taxon>
        <taxon>Oligohymenophorea</taxon>
        <taxon>Scuticociliatia</taxon>
        <taxon>Philasterida</taxon>
        <taxon>Pseudocohnilembidae</taxon>
        <taxon>Pseudocohnilembus</taxon>
    </lineage>
</organism>
<accession>A0A0V0QWR2</accession>
<feature type="domain" description="Longin" evidence="6">
    <location>
        <begin position="33"/>
        <end position="112"/>
    </location>
</feature>
<keyword evidence="9" id="KW-1185">Reference proteome</keyword>
<dbReference type="SMART" id="SM01270">
    <property type="entry name" value="Longin"/>
    <property type="match status" value="1"/>
</dbReference>
<dbReference type="GO" id="GO:0012505">
    <property type="term" value="C:endomembrane system"/>
    <property type="evidence" value="ECO:0007669"/>
    <property type="project" value="UniProtKB-SubCell"/>
</dbReference>
<evidence type="ECO:0000259" key="7">
    <source>
        <dbReference type="PROSITE" id="PS50892"/>
    </source>
</evidence>
<keyword evidence="4" id="KW-0175">Coiled coil</keyword>
<name>A0A0V0QWR2_PSEPJ</name>
<dbReference type="InterPro" id="IPR051097">
    <property type="entry name" value="Synaptobrevin-like_transport"/>
</dbReference>
<evidence type="ECO:0000313" key="9">
    <source>
        <dbReference type="Proteomes" id="UP000054937"/>
    </source>
</evidence>
<protein>
    <submittedName>
        <fullName evidence="8">Longin-like domain</fullName>
    </submittedName>
</protein>
<dbReference type="PROSITE" id="PS50859">
    <property type="entry name" value="LONGIN"/>
    <property type="match status" value="1"/>
</dbReference>
<evidence type="ECO:0000259" key="6">
    <source>
        <dbReference type="PROSITE" id="PS50859"/>
    </source>
</evidence>
<comment type="subcellular location">
    <subcellularLocation>
        <location evidence="3">Endomembrane system</location>
        <topology evidence="3">Single-pass type IV membrane protein</topology>
    </subcellularLocation>
</comment>